<evidence type="ECO:0000313" key="2">
    <source>
        <dbReference type="Proteomes" id="UP000726170"/>
    </source>
</evidence>
<dbReference type="PANTHER" id="PTHR10559:SF18">
    <property type="entry name" value="TRANSCOBALAMIN II"/>
    <property type="match status" value="1"/>
</dbReference>
<dbReference type="CDD" id="cd00688">
    <property type="entry name" value="ISOPREN_C2_like"/>
    <property type="match status" value="1"/>
</dbReference>
<accession>A0ABS6ELD8</accession>
<reference evidence="1 2" key="1">
    <citation type="submission" date="2021-06" db="EMBL/GenBank/DDBJ databases">
        <authorList>
            <person name="Sun Q."/>
            <person name="Li D."/>
        </authorList>
    </citation>
    <scope>NUCLEOTIDE SEQUENCE [LARGE SCALE GENOMIC DNA]</scope>
    <source>
        <strain evidence="1 2">MSJ-11</strain>
    </source>
</reference>
<dbReference type="EMBL" id="JAHLQF010000003">
    <property type="protein sequence ID" value="MBU5485617.1"/>
    <property type="molecule type" value="Genomic_DNA"/>
</dbReference>
<organism evidence="1 2">
    <name type="scientific">Clostridium mobile</name>
    <dbReference type="NCBI Taxonomy" id="2841512"/>
    <lineage>
        <taxon>Bacteria</taxon>
        <taxon>Bacillati</taxon>
        <taxon>Bacillota</taxon>
        <taxon>Clostridia</taxon>
        <taxon>Eubacteriales</taxon>
        <taxon>Clostridiaceae</taxon>
        <taxon>Clostridium</taxon>
    </lineage>
</organism>
<dbReference type="Proteomes" id="UP000726170">
    <property type="component" value="Unassembled WGS sequence"/>
</dbReference>
<evidence type="ECO:0008006" key="3">
    <source>
        <dbReference type="Google" id="ProtNLM"/>
    </source>
</evidence>
<comment type="caution">
    <text evidence="1">The sequence shown here is derived from an EMBL/GenBank/DDBJ whole genome shotgun (WGS) entry which is preliminary data.</text>
</comment>
<name>A0ABS6ELD8_9CLOT</name>
<evidence type="ECO:0000313" key="1">
    <source>
        <dbReference type="EMBL" id="MBU5485617.1"/>
    </source>
</evidence>
<dbReference type="InterPro" id="IPR051588">
    <property type="entry name" value="Cobalamin_Transport"/>
</dbReference>
<dbReference type="RefSeq" id="WP_216440146.1">
    <property type="nucleotide sequence ID" value="NZ_JAHLQF010000003.1"/>
</dbReference>
<protein>
    <recommendedName>
        <fullName evidence="3">Surface/cell-adhesion protein</fullName>
    </recommendedName>
</protein>
<proteinExistence type="predicted"/>
<gene>
    <name evidence="1" type="ORF">KQI86_14955</name>
</gene>
<keyword evidence="2" id="KW-1185">Reference proteome</keyword>
<sequence length="1452" mass="161999">MKKKSKKIISIIITFLMCFSILDFSILGLKASAEGNGENETNSNISIRVEGIRDNLFDKEVSIKDEVYVKDLLSNAVGENNIEGLDSNNVTKILGEERTGNIGWMYYLVDNNGDILQGNAISEQLIKDIKGNYYKEMVWHMTKWLGGITCISKIYIENTGNLYKLKITEENVMMGIYPRPAKEVNVKVEGVGEYKTNEIGEVSFKVTEGEHKVYIYKNAKDLKGEEYPAIVRQCFSIVGEASESETKFENIIKDIRKYYENNQQDNYLNILSFNHINSGEKKNFKLEESNNVAAIADNIMGIIAISKNPYSYEGVNYVKKLIKSQSESGKFSLGDSDEESVTAQAEAIIALDMASAKYDVDKALASLIGLAKDRKYEDIDSTTKALIALSKHKDVNGVNELIESCLNYLKDQQLEGAGFDYYGMGNSPYSTAPVIQALITVGENPLEDKWTKGGRNLLDALLACKVSDNGFEFIEGMGGGFSDSTATNLAFAAIADIYKGQSMYQNFKFKLEEKLDLNKIIKEELEDIKDYYNNTSNYDFNTIVGLKALGIEDSVLQSKAKLNNKESILFAAGDVISIIGMGKNPRNYNGKNYVDILVDYIKNPKEKHIQTKAYLYSLIALDMTSGDKEDIKIVLEKVKSKCKSGKFNNVIDAALTITALSNHKHEEDIADIINSAITYLKDEQLENGAFTIDKDMCPEGDSQDTAFVIEALIAAGEDPLSKEWTKDNKTLLDALLSFKMGKGYIYSSMFGAYEQDMYTSFVLRAFIALRDKETVFNKLKISYDADKDKTEDIKNALKDLKIYYSGKENYEFRETLALNHTSNNISEDIKDLQEKYKVRENIDSAASVAANIMGIIASGKDPKKYNGVDYVEKLTNSQVKNGEDKGKFIIEEEDGVYPTTQAYAIMSLDMADSDYNKEAAIKALCNMSINGVYSDIDTTAMVITALATHKDIKEAENIVKSSIKYLKEKQNNEGGYDTYGQVNNPCTISTVIQALVANNIDPLSDEWTKENSTMVEALLKNKVNGNFGNDFANNQAFMALADLYKGESMFKSIRLLDASGVKKVINELKDYYSNKDNTYNYIQALTLSKVGFSKDLIMPKLQLREKEPDFLNYDNKTTNHAKNIIAIVSAGLDPKNYEGKNYVDILVKSQNDEGQFKLPEDDKSSIISQAYSITALDMCKENYNIDGAIKILKDVADNIKNPNLSIISSITIALSNHRDIEGVNNSINNCVQKLKELQIEDGGFSLSIEYQDEKCSEYTSEGIQALISAGEDVLSPAWSKNGKTPLDALMTYKKGDYFIYDEIKANYNDFTDEANGMAFAALVSIYNGESVFKALNPQKPDGEKPSEDKEFQIKNLTEVKEFKLGTDAKITVQAINNGKEAKNTALIIGLFDKDGEFVNYVAPKQSIESGKTIELNGIIKLPKEGQYTVKAFVWDSLEDMNSLSNVIEIPVE</sequence>
<dbReference type="PANTHER" id="PTHR10559">
    <property type="entry name" value="TRANSCOBALAMIN-1/GASTRIC INTRINSIC FACTOR"/>
    <property type="match status" value="1"/>
</dbReference>